<keyword evidence="1" id="KW-0732">Signal</keyword>
<feature type="chain" id="PRO_5002433462" evidence="1">
    <location>
        <begin position="41"/>
        <end position="63"/>
    </location>
</feature>
<sequence length="63" mass="6924">MGPTCGQEQPVAPKRRSPRGQAADFLFVFLLSSALQLAAGRTAESAHVNLLLIRKNCRFKINK</sequence>
<name>A0A0E9V2L1_ANGAN</name>
<evidence type="ECO:0000256" key="1">
    <source>
        <dbReference type="SAM" id="SignalP"/>
    </source>
</evidence>
<evidence type="ECO:0000313" key="2">
    <source>
        <dbReference type="EMBL" id="JAH72257.1"/>
    </source>
</evidence>
<feature type="signal peptide" evidence="1">
    <location>
        <begin position="1"/>
        <end position="40"/>
    </location>
</feature>
<accession>A0A0E9V2L1</accession>
<organism evidence="2">
    <name type="scientific">Anguilla anguilla</name>
    <name type="common">European freshwater eel</name>
    <name type="synonym">Muraena anguilla</name>
    <dbReference type="NCBI Taxonomy" id="7936"/>
    <lineage>
        <taxon>Eukaryota</taxon>
        <taxon>Metazoa</taxon>
        <taxon>Chordata</taxon>
        <taxon>Craniata</taxon>
        <taxon>Vertebrata</taxon>
        <taxon>Euteleostomi</taxon>
        <taxon>Actinopterygii</taxon>
        <taxon>Neopterygii</taxon>
        <taxon>Teleostei</taxon>
        <taxon>Anguilliformes</taxon>
        <taxon>Anguillidae</taxon>
        <taxon>Anguilla</taxon>
    </lineage>
</organism>
<protein>
    <submittedName>
        <fullName evidence="2">Uncharacterized protein</fullName>
    </submittedName>
</protein>
<dbReference type="AlphaFoldDB" id="A0A0E9V2L1"/>
<reference evidence="2" key="2">
    <citation type="journal article" date="2015" name="Fish Shellfish Immunol.">
        <title>Early steps in the European eel (Anguilla anguilla)-Vibrio vulnificus interaction in the gills: Role of the RtxA13 toxin.</title>
        <authorList>
            <person name="Callol A."/>
            <person name="Pajuelo D."/>
            <person name="Ebbesson L."/>
            <person name="Teles M."/>
            <person name="MacKenzie S."/>
            <person name="Amaro C."/>
        </authorList>
    </citation>
    <scope>NUCLEOTIDE SEQUENCE</scope>
</reference>
<proteinExistence type="predicted"/>
<dbReference type="EMBL" id="GBXM01036320">
    <property type="protein sequence ID" value="JAH72257.1"/>
    <property type="molecule type" value="Transcribed_RNA"/>
</dbReference>
<reference evidence="2" key="1">
    <citation type="submission" date="2014-11" db="EMBL/GenBank/DDBJ databases">
        <authorList>
            <person name="Amaro Gonzalez C."/>
        </authorList>
    </citation>
    <scope>NUCLEOTIDE SEQUENCE</scope>
</reference>